<keyword evidence="11" id="KW-1133">Transmembrane helix</keyword>
<dbReference type="GO" id="GO:0009055">
    <property type="term" value="F:electron transfer activity"/>
    <property type="evidence" value="ECO:0007669"/>
    <property type="project" value="InterPro"/>
</dbReference>
<keyword evidence="7" id="KW-0449">Lipoprotein</keyword>
<dbReference type="InterPro" id="IPR003245">
    <property type="entry name" value="Phytocyanin_dom"/>
</dbReference>
<feature type="domain" description="Phytocyanin" evidence="13">
    <location>
        <begin position="38"/>
        <end position="140"/>
    </location>
</feature>
<dbReference type="InterPro" id="IPR039391">
    <property type="entry name" value="Phytocyanin-like"/>
</dbReference>
<evidence type="ECO:0000256" key="2">
    <source>
        <dbReference type="ARBA" id="ARBA00022622"/>
    </source>
</evidence>
<keyword evidence="3 12" id="KW-0732">Signal</keyword>
<dbReference type="Gene3D" id="2.60.40.420">
    <property type="entry name" value="Cupredoxins - blue copper proteins"/>
    <property type="match status" value="1"/>
</dbReference>
<dbReference type="PANTHER" id="PTHR33021">
    <property type="entry name" value="BLUE COPPER PROTEIN"/>
    <property type="match status" value="1"/>
</dbReference>
<dbReference type="PANTHER" id="PTHR33021:SF289">
    <property type="entry name" value="EARLY NODULIN-LIKE PROTEIN 5-RELATED"/>
    <property type="match status" value="1"/>
</dbReference>
<evidence type="ECO:0000256" key="8">
    <source>
        <dbReference type="ARBA" id="ARBA00035011"/>
    </source>
</evidence>
<comment type="similarity">
    <text evidence="8">Belongs to the early nodulin-like (ENODL) family.</text>
</comment>
<evidence type="ECO:0000256" key="4">
    <source>
        <dbReference type="ARBA" id="ARBA00023136"/>
    </source>
</evidence>
<feature type="compositionally biased region" description="Polar residues" evidence="10">
    <location>
        <begin position="148"/>
        <end position="158"/>
    </location>
</feature>
<comment type="caution">
    <text evidence="14">The sequence shown here is derived from an EMBL/GenBank/DDBJ whole genome shotgun (WGS) entry which is preliminary data.</text>
</comment>
<dbReference type="EMBL" id="NMUH01002021">
    <property type="protein sequence ID" value="MQL97240.1"/>
    <property type="molecule type" value="Genomic_DNA"/>
</dbReference>
<dbReference type="GO" id="GO:0012505">
    <property type="term" value="C:endomembrane system"/>
    <property type="evidence" value="ECO:0007669"/>
    <property type="project" value="UniProtKB-SubCell"/>
</dbReference>
<dbReference type="CDD" id="cd11019">
    <property type="entry name" value="OsENODL1_like"/>
    <property type="match status" value="1"/>
</dbReference>
<evidence type="ECO:0000256" key="7">
    <source>
        <dbReference type="ARBA" id="ARBA00023288"/>
    </source>
</evidence>
<dbReference type="InterPro" id="IPR008972">
    <property type="entry name" value="Cupredoxin"/>
</dbReference>
<accession>A0A843VUN4</accession>
<evidence type="ECO:0000256" key="1">
    <source>
        <dbReference type="ARBA" id="ARBA00004589"/>
    </source>
</evidence>
<feature type="region of interest" description="Disordered" evidence="10">
    <location>
        <begin position="143"/>
        <end position="163"/>
    </location>
</feature>
<dbReference type="InterPro" id="IPR041846">
    <property type="entry name" value="ENL_dom"/>
</dbReference>
<evidence type="ECO:0000256" key="9">
    <source>
        <dbReference type="ARBA" id="ARBA00037868"/>
    </source>
</evidence>
<keyword evidence="6" id="KW-0325">Glycoprotein</keyword>
<keyword evidence="15" id="KW-1185">Reference proteome</keyword>
<comment type="subcellular location">
    <subcellularLocation>
        <location evidence="9">Endomembrane system</location>
        <topology evidence="9">Lipid-anchor</topology>
    </subcellularLocation>
    <subcellularLocation>
        <location evidence="1">Membrane</location>
        <topology evidence="1">Lipid-anchor</topology>
        <topology evidence="1">GPI-anchor</topology>
    </subcellularLocation>
</comment>
<dbReference type="OrthoDB" id="959565at2759"/>
<dbReference type="GO" id="GO:0098552">
    <property type="term" value="C:side of membrane"/>
    <property type="evidence" value="ECO:0007669"/>
    <property type="project" value="UniProtKB-KW"/>
</dbReference>
<feature type="chain" id="PRO_5032482926" description="Phytocyanin domain-containing protein" evidence="12">
    <location>
        <begin position="38"/>
        <end position="192"/>
    </location>
</feature>
<dbReference type="GO" id="GO:0005886">
    <property type="term" value="C:plasma membrane"/>
    <property type="evidence" value="ECO:0007669"/>
    <property type="project" value="TreeGrafter"/>
</dbReference>
<dbReference type="Proteomes" id="UP000652761">
    <property type="component" value="Unassembled WGS sequence"/>
</dbReference>
<evidence type="ECO:0000313" key="15">
    <source>
        <dbReference type="Proteomes" id="UP000652761"/>
    </source>
</evidence>
<proteinExistence type="inferred from homology"/>
<evidence type="ECO:0000313" key="14">
    <source>
        <dbReference type="EMBL" id="MQL97240.1"/>
    </source>
</evidence>
<organism evidence="14 15">
    <name type="scientific">Colocasia esculenta</name>
    <name type="common">Wild taro</name>
    <name type="synonym">Arum esculentum</name>
    <dbReference type="NCBI Taxonomy" id="4460"/>
    <lineage>
        <taxon>Eukaryota</taxon>
        <taxon>Viridiplantae</taxon>
        <taxon>Streptophyta</taxon>
        <taxon>Embryophyta</taxon>
        <taxon>Tracheophyta</taxon>
        <taxon>Spermatophyta</taxon>
        <taxon>Magnoliopsida</taxon>
        <taxon>Liliopsida</taxon>
        <taxon>Araceae</taxon>
        <taxon>Aroideae</taxon>
        <taxon>Colocasieae</taxon>
        <taxon>Colocasia</taxon>
    </lineage>
</organism>
<keyword evidence="2" id="KW-0336">GPI-anchor</keyword>
<evidence type="ECO:0000256" key="6">
    <source>
        <dbReference type="ARBA" id="ARBA00023180"/>
    </source>
</evidence>
<dbReference type="FunFam" id="2.60.40.420:FF:000010">
    <property type="entry name" value="Early nodulin-like protein 1"/>
    <property type="match status" value="1"/>
</dbReference>
<dbReference type="AlphaFoldDB" id="A0A843VUN4"/>
<evidence type="ECO:0000256" key="12">
    <source>
        <dbReference type="SAM" id="SignalP"/>
    </source>
</evidence>
<dbReference type="SUPFAM" id="SSF49503">
    <property type="entry name" value="Cupredoxins"/>
    <property type="match status" value="1"/>
</dbReference>
<evidence type="ECO:0000256" key="5">
    <source>
        <dbReference type="ARBA" id="ARBA00023157"/>
    </source>
</evidence>
<sequence length="192" mass="21050">MAAAAASASPCVTGLVKVVFLFLVLVAAVCGPVGASAYDFDVGGEHGWVVPPSNNTRVYNQWASKNRFRIGDSLVFKYKKDSVMMVTEEEYDHCNAKQPIFFYNNGNTEVELDHAGIYYFISGLREHCEKGQKMIVRVLGHSEDRRTSSPPGGNQTDQAAPPAGKSSAFQASLVQSVVFMAGTFFFFSCFFF</sequence>
<dbReference type="SMR" id="A0A843VUN4"/>
<name>A0A843VUN4_COLES</name>
<feature type="transmembrane region" description="Helical" evidence="11">
    <location>
        <begin position="173"/>
        <end position="191"/>
    </location>
</feature>
<dbReference type="Pfam" id="PF02298">
    <property type="entry name" value="Cu_bind_like"/>
    <property type="match status" value="1"/>
</dbReference>
<gene>
    <name evidence="14" type="ORF">Taro_029939</name>
</gene>
<evidence type="ECO:0000256" key="11">
    <source>
        <dbReference type="SAM" id="Phobius"/>
    </source>
</evidence>
<evidence type="ECO:0000259" key="13">
    <source>
        <dbReference type="PROSITE" id="PS51485"/>
    </source>
</evidence>
<keyword evidence="5" id="KW-1015">Disulfide bond</keyword>
<keyword evidence="4 11" id="KW-0472">Membrane</keyword>
<keyword evidence="11" id="KW-0812">Transmembrane</keyword>
<reference evidence="14" key="1">
    <citation type="submission" date="2017-07" db="EMBL/GenBank/DDBJ databases">
        <title>Taro Niue Genome Assembly and Annotation.</title>
        <authorList>
            <person name="Atibalentja N."/>
            <person name="Keating K."/>
            <person name="Fields C.J."/>
        </authorList>
    </citation>
    <scope>NUCLEOTIDE SEQUENCE</scope>
    <source>
        <strain evidence="14">Niue_2</strain>
        <tissue evidence="14">Leaf</tissue>
    </source>
</reference>
<evidence type="ECO:0000256" key="3">
    <source>
        <dbReference type="ARBA" id="ARBA00022729"/>
    </source>
</evidence>
<feature type="signal peptide" evidence="12">
    <location>
        <begin position="1"/>
        <end position="37"/>
    </location>
</feature>
<protein>
    <recommendedName>
        <fullName evidence="13">Phytocyanin domain-containing protein</fullName>
    </recommendedName>
</protein>
<dbReference type="PROSITE" id="PS51485">
    <property type="entry name" value="PHYTOCYANIN"/>
    <property type="match status" value="1"/>
</dbReference>
<evidence type="ECO:0000256" key="10">
    <source>
        <dbReference type="SAM" id="MobiDB-lite"/>
    </source>
</evidence>